<protein>
    <submittedName>
        <fullName evidence="14">TonB-dependent receptor</fullName>
    </submittedName>
</protein>
<keyword evidence="8 11" id="KW-0798">TonB box</keyword>
<gene>
    <name evidence="14" type="ORF">RZS28_08135</name>
</gene>
<dbReference type="Gene3D" id="2.40.170.20">
    <property type="entry name" value="TonB-dependent receptor, beta-barrel domain"/>
    <property type="match status" value="1"/>
</dbReference>
<evidence type="ECO:0000256" key="4">
    <source>
        <dbReference type="ARBA" id="ARBA00022496"/>
    </source>
</evidence>
<reference evidence="14 15" key="1">
    <citation type="submission" date="2023-10" db="EMBL/GenBank/DDBJ databases">
        <title>Novel methanotroph of the genus Methylocapsa from a subarctic wetland.</title>
        <authorList>
            <person name="Belova S.E."/>
            <person name="Oshkin I.Y."/>
            <person name="Miroshnikov K."/>
            <person name="Dedysh S.N."/>
        </authorList>
    </citation>
    <scope>NUCLEOTIDE SEQUENCE [LARGE SCALE GENOMIC DNA]</scope>
    <source>
        <strain evidence="14 15">RX1</strain>
    </source>
</reference>
<dbReference type="InterPro" id="IPR000531">
    <property type="entry name" value="Beta-barrel_TonB"/>
</dbReference>
<evidence type="ECO:0000256" key="5">
    <source>
        <dbReference type="ARBA" id="ARBA00022692"/>
    </source>
</evidence>
<feature type="domain" description="TonB-dependent receptor-like beta-barrel" evidence="12">
    <location>
        <begin position="272"/>
        <end position="778"/>
    </location>
</feature>
<evidence type="ECO:0000256" key="11">
    <source>
        <dbReference type="RuleBase" id="RU003357"/>
    </source>
</evidence>
<dbReference type="Pfam" id="PF00593">
    <property type="entry name" value="TonB_dep_Rec_b-barrel"/>
    <property type="match status" value="1"/>
</dbReference>
<dbReference type="InterPro" id="IPR039426">
    <property type="entry name" value="TonB-dep_rcpt-like"/>
</dbReference>
<keyword evidence="9 11" id="KW-0472">Membrane</keyword>
<keyword evidence="4" id="KW-0410">Iron transport</keyword>
<evidence type="ECO:0000259" key="12">
    <source>
        <dbReference type="Pfam" id="PF00593"/>
    </source>
</evidence>
<evidence type="ECO:0000256" key="6">
    <source>
        <dbReference type="ARBA" id="ARBA00023004"/>
    </source>
</evidence>
<dbReference type="InterPro" id="IPR012910">
    <property type="entry name" value="Plug_dom"/>
</dbReference>
<evidence type="ECO:0000256" key="7">
    <source>
        <dbReference type="ARBA" id="ARBA00023065"/>
    </source>
</evidence>
<evidence type="ECO:0000259" key="13">
    <source>
        <dbReference type="Pfam" id="PF07715"/>
    </source>
</evidence>
<evidence type="ECO:0000256" key="9">
    <source>
        <dbReference type="ARBA" id="ARBA00023136"/>
    </source>
</evidence>
<feature type="domain" description="TonB-dependent receptor plug" evidence="13">
    <location>
        <begin position="58"/>
        <end position="159"/>
    </location>
</feature>
<evidence type="ECO:0000256" key="10">
    <source>
        <dbReference type="ARBA" id="ARBA00023237"/>
    </source>
</evidence>
<dbReference type="Pfam" id="PF07715">
    <property type="entry name" value="Plug"/>
    <property type="match status" value="1"/>
</dbReference>
<evidence type="ECO:0000256" key="1">
    <source>
        <dbReference type="ARBA" id="ARBA00004571"/>
    </source>
</evidence>
<keyword evidence="7" id="KW-0406">Ion transport</keyword>
<dbReference type="RefSeq" id="WP_407340814.1">
    <property type="nucleotide sequence ID" value="NZ_CP136862.1"/>
</dbReference>
<accession>A0ABZ0HWI0</accession>
<name>A0ABZ0HWI0_9HYPH</name>
<evidence type="ECO:0000313" key="15">
    <source>
        <dbReference type="Proteomes" id="UP001626536"/>
    </source>
</evidence>
<evidence type="ECO:0000256" key="3">
    <source>
        <dbReference type="ARBA" id="ARBA00022452"/>
    </source>
</evidence>
<keyword evidence="5" id="KW-0812">Transmembrane</keyword>
<dbReference type="PANTHER" id="PTHR32552:SF81">
    <property type="entry name" value="TONB-DEPENDENT OUTER MEMBRANE RECEPTOR"/>
    <property type="match status" value="1"/>
</dbReference>
<keyword evidence="3" id="KW-1134">Transmembrane beta strand</keyword>
<sequence>MAPYALGVAFGSPTYQARAQDAPAIEGTVADVVVSDDAMGNDQSPGEKLMDEVMTKRPRSGDVVTGATIQEQQIKTLNEVSQLVPNYRPNTTTPRQSRMAIRGIGVGGSGGTGSASSTGYYVDNVYWGFAGFTFGDLVDLDAFEIQLGPTGTDGGKNTNVGAIRFHTAPPSFTQSTTLETSFASYNTFTEKIVSTGPLIDGHLAYRVTLYGDHGAGWIQNYGSAGGTVMDTNRGGARVQLLGVGEGVTDRLIFSFTGANEHDDYLTGTIGDTSLKYNNGVLSTGQTFFQRVAARLGRPVLTTDPYAPYLARNGRNPLQIYQLSNEANIQWGENTFTSITAGGYGSWQNLGFSDNQNLQYGFGTGDMDTYGGQFSQEFRLSSPKGQQFEWTVGLYSFYENLWDKMHHGTAGTDTAAFYGQPALLAGAVNKWWNHAKDFQIAAYAQGTWHFDEHLAVTAGVRDAYEIRYGSSTYIPQCVTGAIYTCAQQAAAMRAVGYYGYADSGGFTNYHNGEVGIVNPQYKFNDNLMVYGLFGYGDKSPSVNTQATPVFDSTRVNIVSFAPLFTKPETSLDYEIGFKATTPDMRLISNVNFYWNDIYNYQTTATKVLQVGGTQVLQSYLGNVPHVRLNGIEFVNRWEPIDHLAFHVTGAYTGFRYITYPDAPAPADYAVSSSSTASRSNTRVEGIPWWSVAGGVTYDQPLGLTLNQLGDWASYLGPELRAAPLSWFSYGDFDWQNKTQLSSPLAYTQYWQPAFTIVNLGIGVRTDDKKYSLTFWAKNIFNARPYTSWAVGSSTAPTTVGIATYGPRVIGGTLFVTL</sequence>
<dbReference type="EMBL" id="CP136862">
    <property type="protein sequence ID" value="WOJ91220.1"/>
    <property type="molecule type" value="Genomic_DNA"/>
</dbReference>
<keyword evidence="15" id="KW-1185">Reference proteome</keyword>
<keyword evidence="2" id="KW-0813">Transport</keyword>
<evidence type="ECO:0000256" key="8">
    <source>
        <dbReference type="ARBA" id="ARBA00023077"/>
    </source>
</evidence>
<organism evidence="14 15">
    <name type="scientific">Methylocapsa polymorpha</name>
    <dbReference type="NCBI Taxonomy" id="3080828"/>
    <lineage>
        <taxon>Bacteria</taxon>
        <taxon>Pseudomonadati</taxon>
        <taxon>Pseudomonadota</taxon>
        <taxon>Alphaproteobacteria</taxon>
        <taxon>Hyphomicrobiales</taxon>
        <taxon>Beijerinckiaceae</taxon>
        <taxon>Methylocapsa</taxon>
    </lineage>
</organism>
<comment type="similarity">
    <text evidence="11">Belongs to the TonB-dependent receptor family.</text>
</comment>
<dbReference type="InterPro" id="IPR036942">
    <property type="entry name" value="Beta-barrel_TonB_sf"/>
</dbReference>
<dbReference type="SUPFAM" id="SSF56935">
    <property type="entry name" value="Porins"/>
    <property type="match status" value="1"/>
</dbReference>
<dbReference type="PANTHER" id="PTHR32552">
    <property type="entry name" value="FERRICHROME IRON RECEPTOR-RELATED"/>
    <property type="match status" value="1"/>
</dbReference>
<keyword evidence="6" id="KW-0408">Iron</keyword>
<comment type="subcellular location">
    <subcellularLocation>
        <location evidence="1">Cell outer membrane</location>
        <topology evidence="1">Multi-pass membrane protein</topology>
    </subcellularLocation>
</comment>
<evidence type="ECO:0000256" key="2">
    <source>
        <dbReference type="ARBA" id="ARBA00022448"/>
    </source>
</evidence>
<keyword evidence="10" id="KW-0998">Cell outer membrane</keyword>
<proteinExistence type="inferred from homology"/>
<keyword evidence="14" id="KW-0675">Receptor</keyword>
<dbReference type="Proteomes" id="UP001626536">
    <property type="component" value="Chromosome"/>
</dbReference>
<evidence type="ECO:0000313" key="14">
    <source>
        <dbReference type="EMBL" id="WOJ91220.1"/>
    </source>
</evidence>